<dbReference type="InterPro" id="IPR025145">
    <property type="entry name" value="DUF4087"/>
</dbReference>
<feature type="signal peptide" evidence="2">
    <location>
        <begin position="1"/>
        <end position="26"/>
    </location>
</feature>
<proteinExistence type="predicted"/>
<evidence type="ECO:0000313" key="4">
    <source>
        <dbReference type="Proteomes" id="UP001368500"/>
    </source>
</evidence>
<organism evidence="3 4">
    <name type="scientific">Pseudaquabacterium rugosum</name>
    <dbReference type="NCBI Taxonomy" id="2984194"/>
    <lineage>
        <taxon>Bacteria</taxon>
        <taxon>Pseudomonadati</taxon>
        <taxon>Pseudomonadota</taxon>
        <taxon>Betaproteobacteria</taxon>
        <taxon>Burkholderiales</taxon>
        <taxon>Sphaerotilaceae</taxon>
        <taxon>Pseudaquabacterium</taxon>
    </lineage>
</organism>
<accession>A0ABU9BBK6</accession>
<reference evidence="3 4" key="1">
    <citation type="submission" date="2024-04" db="EMBL/GenBank/DDBJ databases">
        <title>Novel species of the genus Ideonella isolated from streams.</title>
        <authorList>
            <person name="Lu H."/>
        </authorList>
    </citation>
    <scope>NUCLEOTIDE SEQUENCE [LARGE SCALE GENOMIC DNA]</scope>
    <source>
        <strain evidence="3 4">BYS139W</strain>
    </source>
</reference>
<sequence>MHFLHHVLSALTAVAALAAATGSAAAAASSPTGATEPAPAAASATSTATAPASTTAGLPTLRCGWFVNPTPGNAWLIDRDGEWVIGLQGGHQADGDWPTFSAARWVRDNGHYGHGCACLRMTTDPHTRQVLRIDEAASRPLAVCRRDRRLPRP</sequence>
<dbReference type="EMBL" id="JBBUTF010000012">
    <property type="protein sequence ID" value="MEK8027031.1"/>
    <property type="molecule type" value="Genomic_DNA"/>
</dbReference>
<feature type="chain" id="PRO_5046198654" evidence="2">
    <location>
        <begin position="27"/>
        <end position="153"/>
    </location>
</feature>
<evidence type="ECO:0000256" key="2">
    <source>
        <dbReference type="SAM" id="SignalP"/>
    </source>
</evidence>
<name>A0ABU9BBK6_9BURK</name>
<protein>
    <submittedName>
        <fullName evidence="3">DUF4087 domain-containing protein</fullName>
    </submittedName>
</protein>
<evidence type="ECO:0000256" key="1">
    <source>
        <dbReference type="SAM" id="MobiDB-lite"/>
    </source>
</evidence>
<feature type="region of interest" description="Disordered" evidence="1">
    <location>
        <begin position="28"/>
        <end position="53"/>
    </location>
</feature>
<dbReference type="Proteomes" id="UP001368500">
    <property type="component" value="Unassembled WGS sequence"/>
</dbReference>
<dbReference type="Pfam" id="PF13316">
    <property type="entry name" value="DUF4087"/>
    <property type="match status" value="1"/>
</dbReference>
<comment type="caution">
    <text evidence="3">The sequence shown here is derived from an EMBL/GenBank/DDBJ whole genome shotgun (WGS) entry which is preliminary data.</text>
</comment>
<evidence type="ECO:0000313" key="3">
    <source>
        <dbReference type="EMBL" id="MEK8027031.1"/>
    </source>
</evidence>
<keyword evidence="2" id="KW-0732">Signal</keyword>
<dbReference type="RefSeq" id="WP_341374812.1">
    <property type="nucleotide sequence ID" value="NZ_JBBUTF010000012.1"/>
</dbReference>
<keyword evidence="4" id="KW-1185">Reference proteome</keyword>
<gene>
    <name evidence="3" type="ORF">AACH11_13765</name>
</gene>